<dbReference type="GO" id="GO:0005737">
    <property type="term" value="C:cytoplasm"/>
    <property type="evidence" value="ECO:0007669"/>
    <property type="project" value="TreeGrafter"/>
</dbReference>
<protein>
    <recommendedName>
        <fullName evidence="2">RING-type E3 ubiquitin transferase</fullName>
        <ecNumber evidence="2">2.3.2.27</ecNumber>
    </recommendedName>
</protein>
<dbReference type="EC" id="2.3.2.27" evidence="2"/>
<evidence type="ECO:0000256" key="3">
    <source>
        <dbReference type="ARBA" id="ARBA00022723"/>
    </source>
</evidence>
<gene>
    <name evidence="8" type="ORF">GOBAR_AA19670</name>
    <name evidence="9" type="ORF">GOBAR_AA19672</name>
</gene>
<keyword evidence="3" id="KW-0479">Metal-binding</keyword>
<comment type="catalytic activity">
    <reaction evidence="1">
        <text>S-ubiquitinyl-[E2 ubiquitin-conjugating enzyme]-L-cysteine + [acceptor protein]-L-lysine = [E2 ubiquitin-conjugating enzyme]-L-cysteine + N(6)-ubiquitinyl-[acceptor protein]-L-lysine.</text>
        <dbReference type="EC" id="2.3.2.27"/>
    </reaction>
</comment>
<evidence type="ECO:0000256" key="1">
    <source>
        <dbReference type="ARBA" id="ARBA00000900"/>
    </source>
</evidence>
<dbReference type="SMART" id="SM00184">
    <property type="entry name" value="RING"/>
    <property type="match status" value="1"/>
</dbReference>
<dbReference type="PANTHER" id="PTHR15710">
    <property type="entry name" value="E3 UBIQUITIN-PROTEIN LIGASE PRAJA"/>
    <property type="match status" value="1"/>
</dbReference>
<dbReference type="EMBL" id="KZ665194">
    <property type="protein sequence ID" value="PPS00992.1"/>
    <property type="molecule type" value="Genomic_DNA"/>
</dbReference>
<dbReference type="InterPro" id="IPR001841">
    <property type="entry name" value="Znf_RING"/>
</dbReference>
<dbReference type="PROSITE" id="PS50089">
    <property type="entry name" value="ZF_RING_2"/>
    <property type="match status" value="1"/>
</dbReference>
<dbReference type="SUPFAM" id="SSF57850">
    <property type="entry name" value="RING/U-box"/>
    <property type="match status" value="1"/>
</dbReference>
<evidence type="ECO:0000259" key="7">
    <source>
        <dbReference type="PROSITE" id="PS50089"/>
    </source>
</evidence>
<organism evidence="8 10">
    <name type="scientific">Gossypium barbadense</name>
    <name type="common">Sea Island cotton</name>
    <name type="synonym">Hibiscus barbadensis</name>
    <dbReference type="NCBI Taxonomy" id="3634"/>
    <lineage>
        <taxon>Eukaryota</taxon>
        <taxon>Viridiplantae</taxon>
        <taxon>Streptophyta</taxon>
        <taxon>Embryophyta</taxon>
        <taxon>Tracheophyta</taxon>
        <taxon>Spermatophyta</taxon>
        <taxon>Magnoliopsida</taxon>
        <taxon>eudicotyledons</taxon>
        <taxon>Gunneridae</taxon>
        <taxon>Pentapetalae</taxon>
        <taxon>rosids</taxon>
        <taxon>malvids</taxon>
        <taxon>Malvales</taxon>
        <taxon>Malvaceae</taxon>
        <taxon>Malvoideae</taxon>
        <taxon>Gossypium</taxon>
    </lineage>
</organism>
<dbReference type="Pfam" id="PF13639">
    <property type="entry name" value="zf-RING_2"/>
    <property type="match status" value="1"/>
</dbReference>
<dbReference type="GO" id="GO:0008270">
    <property type="term" value="F:zinc ion binding"/>
    <property type="evidence" value="ECO:0007669"/>
    <property type="project" value="UniProtKB-KW"/>
</dbReference>
<name>A0A2P5XCD7_GOSBA</name>
<dbReference type="GO" id="GO:0016567">
    <property type="term" value="P:protein ubiquitination"/>
    <property type="evidence" value="ECO:0007669"/>
    <property type="project" value="TreeGrafter"/>
</dbReference>
<dbReference type="InterPro" id="IPR013083">
    <property type="entry name" value="Znf_RING/FYVE/PHD"/>
</dbReference>
<dbReference type="PANTHER" id="PTHR15710:SF59">
    <property type="entry name" value="E3 UBIQUITIN-PROTEIN LIGASE SDIR1-LIKE"/>
    <property type="match status" value="1"/>
</dbReference>
<dbReference type="OrthoDB" id="4348522at2759"/>
<evidence type="ECO:0000313" key="8">
    <source>
        <dbReference type="EMBL" id="PPS00992.1"/>
    </source>
</evidence>
<dbReference type="Proteomes" id="UP000239757">
    <property type="component" value="Unassembled WGS sequence"/>
</dbReference>
<evidence type="ECO:0000313" key="9">
    <source>
        <dbReference type="EMBL" id="PPS00994.1"/>
    </source>
</evidence>
<keyword evidence="5" id="KW-0862">Zinc</keyword>
<evidence type="ECO:0000256" key="2">
    <source>
        <dbReference type="ARBA" id="ARBA00012483"/>
    </source>
</evidence>
<keyword evidence="4 6" id="KW-0863">Zinc-finger</keyword>
<proteinExistence type="predicted"/>
<evidence type="ECO:0000313" key="10">
    <source>
        <dbReference type="Proteomes" id="UP000239757"/>
    </source>
</evidence>
<reference evidence="8 10" key="1">
    <citation type="submission" date="2015-01" db="EMBL/GenBank/DDBJ databases">
        <title>Genome of allotetraploid Gossypium barbadense reveals genomic plasticity and fiber elongation in cotton evolution.</title>
        <authorList>
            <person name="Chen X."/>
            <person name="Liu X."/>
            <person name="Zhao B."/>
            <person name="Zheng H."/>
            <person name="Hu Y."/>
            <person name="Lu G."/>
            <person name="Yang C."/>
            <person name="Chen J."/>
            <person name="Shan C."/>
            <person name="Zhang L."/>
            <person name="Zhou Y."/>
            <person name="Wang L."/>
            <person name="Guo W."/>
            <person name="Bai Y."/>
            <person name="Ruan J."/>
            <person name="Shangguan X."/>
            <person name="Mao Y."/>
            <person name="Jiang J."/>
            <person name="Zhu Y."/>
            <person name="Lei J."/>
            <person name="Kang H."/>
            <person name="Chen S."/>
            <person name="He X."/>
            <person name="Wang R."/>
            <person name="Wang Y."/>
            <person name="Chen J."/>
            <person name="Wang L."/>
            <person name="Yu S."/>
            <person name="Wang B."/>
            <person name="Wei J."/>
            <person name="Song S."/>
            <person name="Lu X."/>
            <person name="Gao Z."/>
            <person name="Gu W."/>
            <person name="Deng X."/>
            <person name="Ma D."/>
            <person name="Wang S."/>
            <person name="Liang W."/>
            <person name="Fang L."/>
            <person name="Cai C."/>
            <person name="Zhu X."/>
            <person name="Zhou B."/>
            <person name="Zhang Y."/>
            <person name="Chen Z."/>
            <person name="Xu S."/>
            <person name="Zhu R."/>
            <person name="Wang S."/>
            <person name="Zhang T."/>
            <person name="Zhao G."/>
        </authorList>
    </citation>
    <scope>NUCLEOTIDE SEQUENCE [LARGE SCALE GENOMIC DNA]</scope>
    <source>
        <strain evidence="10">cv. Xinhai21</strain>
        <tissue evidence="8">Leaf</tissue>
    </source>
</reference>
<evidence type="ECO:0000256" key="6">
    <source>
        <dbReference type="PROSITE-ProRule" id="PRU00175"/>
    </source>
</evidence>
<feature type="domain" description="RING-type" evidence="7">
    <location>
        <begin position="180"/>
        <end position="221"/>
    </location>
</feature>
<dbReference type="AlphaFoldDB" id="A0A2P5XCD7"/>
<accession>A0A2P5XCD7</accession>
<dbReference type="Gene3D" id="3.30.40.10">
    <property type="entry name" value="Zinc/RING finger domain, C3HC4 (zinc finger)"/>
    <property type="match status" value="1"/>
</dbReference>
<evidence type="ECO:0000256" key="5">
    <source>
        <dbReference type="ARBA" id="ARBA00022833"/>
    </source>
</evidence>
<evidence type="ECO:0000256" key="4">
    <source>
        <dbReference type="ARBA" id="ARBA00022771"/>
    </source>
</evidence>
<dbReference type="EMBL" id="KZ665194">
    <property type="protein sequence ID" value="PPS00994.1"/>
    <property type="molecule type" value="Genomic_DNA"/>
</dbReference>
<dbReference type="GO" id="GO:0061630">
    <property type="term" value="F:ubiquitin protein ligase activity"/>
    <property type="evidence" value="ECO:0007669"/>
    <property type="project" value="UniProtKB-EC"/>
</dbReference>
<sequence length="227" mass="25709">MASLYVRSHRVYLVNIISQARRRTVPPRLMEIVLTINVGYCSNLTPTHPFFSQRTLCFRLTHLQHRGMLRQVLAPTLAELGINPSSTDCQRVLQQIMESGLRFVNGTLSRGYHCKALHLQSMILVGPRTTNQESLMTAAALAISESEFESNNYGMVAATESSVKEMLKRFKVEDGEQQDCMVCLEELGVGFEASRMPCSHIFHGDCIGKWLQQSHYCPICRFEMPTH</sequence>